<dbReference type="Pfam" id="PF03328">
    <property type="entry name" value="HpcH_HpaI"/>
    <property type="match status" value="1"/>
</dbReference>
<dbReference type="Proteomes" id="UP000215633">
    <property type="component" value="Unassembled WGS sequence"/>
</dbReference>
<accession>A0A261VR83</accession>
<evidence type="ECO:0000259" key="4">
    <source>
        <dbReference type="Pfam" id="PF03328"/>
    </source>
</evidence>
<dbReference type="GO" id="GO:0016832">
    <property type="term" value="F:aldehyde-lyase activity"/>
    <property type="evidence" value="ECO:0007669"/>
    <property type="project" value="UniProtKB-ARBA"/>
</dbReference>
<dbReference type="InterPro" id="IPR050251">
    <property type="entry name" value="HpcH-HpaI_aldolase"/>
</dbReference>
<feature type="domain" description="HpcH/HpaI aldolase/citrate lyase" evidence="4">
    <location>
        <begin position="18"/>
        <end position="244"/>
    </location>
</feature>
<dbReference type="GO" id="GO:0010124">
    <property type="term" value="P:phenylacetate catabolic process"/>
    <property type="evidence" value="ECO:0007669"/>
    <property type="project" value="InterPro"/>
</dbReference>
<comment type="similarity">
    <text evidence="1">Belongs to the HpcH/HpaI aldolase family.</text>
</comment>
<dbReference type="FunFam" id="3.20.20.60:FF:000004">
    <property type="entry name" value="5-keto-4-deoxy-D-glucarate aldolase"/>
    <property type="match status" value="1"/>
</dbReference>
<dbReference type="SUPFAM" id="SSF51621">
    <property type="entry name" value="Phosphoenolpyruvate/pyruvate domain"/>
    <property type="match status" value="1"/>
</dbReference>
<evidence type="ECO:0000256" key="2">
    <source>
        <dbReference type="ARBA" id="ARBA00022723"/>
    </source>
</evidence>
<gene>
    <name evidence="5" type="ORF">CAL24_14535</name>
</gene>
<evidence type="ECO:0000256" key="1">
    <source>
        <dbReference type="ARBA" id="ARBA00005568"/>
    </source>
</evidence>
<dbReference type="AlphaFoldDB" id="A0A261VR83"/>
<dbReference type="PANTHER" id="PTHR30502">
    <property type="entry name" value="2-KETO-3-DEOXY-L-RHAMNONATE ALDOLASE"/>
    <property type="match status" value="1"/>
</dbReference>
<dbReference type="InterPro" id="IPR012689">
    <property type="entry name" value="HpaI"/>
</dbReference>
<organism evidence="5 6">
    <name type="scientific">Bordetella genomosp. 2</name>
    <dbReference type="NCBI Taxonomy" id="1983456"/>
    <lineage>
        <taxon>Bacteria</taxon>
        <taxon>Pseudomonadati</taxon>
        <taxon>Pseudomonadota</taxon>
        <taxon>Betaproteobacteria</taxon>
        <taxon>Burkholderiales</taxon>
        <taxon>Alcaligenaceae</taxon>
        <taxon>Bordetella</taxon>
    </lineage>
</organism>
<dbReference type="InterPro" id="IPR015813">
    <property type="entry name" value="Pyrv/PenolPyrv_kinase-like_dom"/>
</dbReference>
<dbReference type="GO" id="GO:0005737">
    <property type="term" value="C:cytoplasm"/>
    <property type="evidence" value="ECO:0007669"/>
    <property type="project" value="UniProtKB-ARBA"/>
</dbReference>
<evidence type="ECO:0000256" key="3">
    <source>
        <dbReference type="ARBA" id="ARBA00023239"/>
    </source>
</evidence>
<comment type="caution">
    <text evidence="5">The sequence shown here is derived from an EMBL/GenBank/DDBJ whole genome shotgun (WGS) entry which is preliminary data.</text>
</comment>
<dbReference type="InterPro" id="IPR040442">
    <property type="entry name" value="Pyrv_kinase-like_dom_sf"/>
</dbReference>
<dbReference type="EMBL" id="NEVT01000006">
    <property type="protein sequence ID" value="OZI76357.1"/>
    <property type="molecule type" value="Genomic_DNA"/>
</dbReference>
<keyword evidence="6" id="KW-1185">Reference proteome</keyword>
<dbReference type="PANTHER" id="PTHR30502:SF0">
    <property type="entry name" value="PHOSPHOENOLPYRUVATE CARBOXYLASE FAMILY PROTEIN"/>
    <property type="match status" value="1"/>
</dbReference>
<dbReference type="RefSeq" id="WP_094807039.1">
    <property type="nucleotide sequence ID" value="NZ_NEVT01000006.1"/>
</dbReference>
<name>A0A261VR83_9BORD</name>
<evidence type="ECO:0000313" key="6">
    <source>
        <dbReference type="Proteomes" id="UP000215633"/>
    </source>
</evidence>
<dbReference type="GO" id="GO:0046872">
    <property type="term" value="F:metal ion binding"/>
    <property type="evidence" value="ECO:0007669"/>
    <property type="project" value="UniProtKB-KW"/>
</dbReference>
<dbReference type="InterPro" id="IPR005000">
    <property type="entry name" value="Aldolase/citrate-lyase_domain"/>
</dbReference>
<sequence>MDLLTNTFKQALHAKRPQIGLWVGLANAYTAEICAGAGFDWLVIDGEHSPNTLQTTLAQLQAVAPYPVMPVVRPAWNDPVEIKRILDAGAQTVLVPMVQSAAEAAAAVAAVRYPPQGIRGVGSALARAARWNRVPDYLARANAEMCVLVQIETPQGLEALEDIAAVEGVDGVFIGPADLSASMGYLTRPDHPDMLRTLDDAIARIARTGKAPGILHGDPDLARRFLAAGALFVAVGADASLLARATERLAAEFKDLRPATGAGPY</sequence>
<evidence type="ECO:0000313" key="5">
    <source>
        <dbReference type="EMBL" id="OZI76357.1"/>
    </source>
</evidence>
<protein>
    <submittedName>
        <fullName evidence="5">2,4-dihydroxyhept-2-ene-1,7-dioic acid aldolase</fullName>
    </submittedName>
</protein>
<keyword evidence="2" id="KW-0479">Metal-binding</keyword>
<dbReference type="Gene3D" id="3.20.20.60">
    <property type="entry name" value="Phosphoenolpyruvate-binding domains"/>
    <property type="match status" value="1"/>
</dbReference>
<dbReference type="NCBIfam" id="TIGR02311">
    <property type="entry name" value="HpaI"/>
    <property type="match status" value="1"/>
</dbReference>
<proteinExistence type="inferred from homology"/>
<reference evidence="6" key="1">
    <citation type="submission" date="2017-05" db="EMBL/GenBank/DDBJ databases">
        <title>Complete and WGS of Bordetella genogroups.</title>
        <authorList>
            <person name="Spilker T."/>
            <person name="Lipuma J."/>
        </authorList>
    </citation>
    <scope>NUCLEOTIDE SEQUENCE [LARGE SCALE GENOMIC DNA]</scope>
    <source>
        <strain evidence="6">AU8256</strain>
    </source>
</reference>
<keyword evidence="3" id="KW-0456">Lyase</keyword>